<evidence type="ECO:0008006" key="6">
    <source>
        <dbReference type="Google" id="ProtNLM"/>
    </source>
</evidence>
<dbReference type="PANTHER" id="PTHR44196">
    <property type="entry name" value="DEHYDROGENASE/REDUCTASE SDR FAMILY MEMBER 7B"/>
    <property type="match status" value="1"/>
</dbReference>
<keyword evidence="2" id="KW-0560">Oxidoreductase</keyword>
<comment type="similarity">
    <text evidence="1 3">Belongs to the short-chain dehydrogenases/reductases (SDR) family.</text>
</comment>
<evidence type="ECO:0000256" key="2">
    <source>
        <dbReference type="ARBA" id="ARBA00023002"/>
    </source>
</evidence>
<keyword evidence="5" id="KW-1185">Reference proteome</keyword>
<evidence type="ECO:0000256" key="1">
    <source>
        <dbReference type="ARBA" id="ARBA00006484"/>
    </source>
</evidence>
<dbReference type="PROSITE" id="PS00061">
    <property type="entry name" value="ADH_SHORT"/>
    <property type="match status" value="1"/>
</dbReference>
<dbReference type="EMBL" id="BAABKQ010000001">
    <property type="protein sequence ID" value="GAA4803628.1"/>
    <property type="molecule type" value="Genomic_DNA"/>
</dbReference>
<accession>A0ABP9C2E8</accession>
<evidence type="ECO:0000313" key="5">
    <source>
        <dbReference type="Proteomes" id="UP001500839"/>
    </source>
</evidence>
<dbReference type="CDD" id="cd05233">
    <property type="entry name" value="SDR_c"/>
    <property type="match status" value="1"/>
</dbReference>
<organism evidence="4 5">
    <name type="scientific">Tomitella cavernea</name>
    <dbReference type="NCBI Taxonomy" id="1387982"/>
    <lineage>
        <taxon>Bacteria</taxon>
        <taxon>Bacillati</taxon>
        <taxon>Actinomycetota</taxon>
        <taxon>Actinomycetes</taxon>
        <taxon>Mycobacteriales</taxon>
        <taxon>Tomitella</taxon>
    </lineage>
</organism>
<dbReference type="InterPro" id="IPR002347">
    <property type="entry name" value="SDR_fam"/>
</dbReference>
<dbReference type="Proteomes" id="UP001500839">
    <property type="component" value="Unassembled WGS sequence"/>
</dbReference>
<comment type="caution">
    <text evidence="4">The sequence shown here is derived from an EMBL/GenBank/DDBJ whole genome shotgun (WGS) entry which is preliminary data.</text>
</comment>
<dbReference type="RefSeq" id="WP_200173211.1">
    <property type="nucleotide sequence ID" value="NZ_BAABKQ010000001.1"/>
</dbReference>
<name>A0ABP9C2E8_9ACTN</name>
<evidence type="ECO:0000313" key="4">
    <source>
        <dbReference type="EMBL" id="GAA4803628.1"/>
    </source>
</evidence>
<protein>
    <recommendedName>
        <fullName evidence="6">SDR family NAD(P)-dependent oxidoreductase</fullName>
    </recommendedName>
</protein>
<proteinExistence type="inferred from homology"/>
<sequence length="308" mass="32444">MTGAPGTATLTDLRGRVAVVTGGASGIGRGLCEALLHEGTRVVMADIEQVALDRTVAELEPLGDIVGRVADVSDFASVTSLADFVFDTYGACHLLCNNAGVSAGVGRIWEQEPNDWYWCFGVNTFGVTHGVLAFLPRMRESGEPGWIVNTSSADGGLAPSPGTTVYSASKAAMTCFTESLAAQLAADDAPIGASVFYPSGGLTRTNMWTSERNRPAALARRTPAPPGKFATFDEFTDWLGSGGDPVRLMDPVELGRFVLRQVTEGRFVIGHETDVMAGLLRDRAAAFAAAELPPNNGFGLSARRQSKG</sequence>
<dbReference type="PANTHER" id="PTHR44196:SF1">
    <property type="entry name" value="DEHYDROGENASE_REDUCTASE SDR FAMILY MEMBER 7B"/>
    <property type="match status" value="1"/>
</dbReference>
<gene>
    <name evidence="4" type="ORF">GCM10023353_02400</name>
</gene>
<dbReference type="PRINTS" id="PR00080">
    <property type="entry name" value="SDRFAMILY"/>
</dbReference>
<dbReference type="InterPro" id="IPR036291">
    <property type="entry name" value="NAD(P)-bd_dom_sf"/>
</dbReference>
<dbReference type="SUPFAM" id="SSF51735">
    <property type="entry name" value="NAD(P)-binding Rossmann-fold domains"/>
    <property type="match status" value="1"/>
</dbReference>
<dbReference type="PRINTS" id="PR00081">
    <property type="entry name" value="GDHRDH"/>
</dbReference>
<dbReference type="Gene3D" id="3.40.50.720">
    <property type="entry name" value="NAD(P)-binding Rossmann-like Domain"/>
    <property type="match status" value="1"/>
</dbReference>
<evidence type="ECO:0000256" key="3">
    <source>
        <dbReference type="RuleBase" id="RU000363"/>
    </source>
</evidence>
<dbReference type="Pfam" id="PF00106">
    <property type="entry name" value="adh_short"/>
    <property type="match status" value="1"/>
</dbReference>
<dbReference type="InterPro" id="IPR020904">
    <property type="entry name" value="Sc_DH/Rdtase_CS"/>
</dbReference>
<reference evidence="5" key="1">
    <citation type="journal article" date="2019" name="Int. J. Syst. Evol. Microbiol.">
        <title>The Global Catalogue of Microorganisms (GCM) 10K type strain sequencing project: providing services to taxonomists for standard genome sequencing and annotation.</title>
        <authorList>
            <consortium name="The Broad Institute Genomics Platform"/>
            <consortium name="The Broad Institute Genome Sequencing Center for Infectious Disease"/>
            <person name="Wu L."/>
            <person name="Ma J."/>
        </authorList>
    </citation>
    <scope>NUCLEOTIDE SEQUENCE [LARGE SCALE GENOMIC DNA]</scope>
    <source>
        <strain evidence="5">JCM 18542</strain>
    </source>
</reference>